<evidence type="ECO:0000256" key="1">
    <source>
        <dbReference type="SAM" id="MobiDB-lite"/>
    </source>
</evidence>
<comment type="caution">
    <text evidence="2">The sequence shown here is derived from an EMBL/GenBank/DDBJ whole genome shotgun (WGS) entry which is preliminary data.</text>
</comment>
<accession>A0A176W150</accession>
<sequence length="172" mass="18798">MFLYEELGAWGADSRQALVPDEGNRVKREGGVERRVAEVAAASGAGRSAAGTARKEERGSRERGQGGWGCKRRGRREQEEDRGDGERGNSSASSLLRLLFYARPTRPGGLIDEVEETLTEEARRGEGKSGVEWSGEERRGDEDDTLARGEEEVADGTKTESRRSHRSSEGSS</sequence>
<evidence type="ECO:0000313" key="2">
    <source>
        <dbReference type="EMBL" id="OAE26798.1"/>
    </source>
</evidence>
<feature type="region of interest" description="Disordered" evidence="1">
    <location>
        <begin position="106"/>
        <end position="172"/>
    </location>
</feature>
<feature type="compositionally biased region" description="Basic and acidic residues" evidence="1">
    <location>
        <begin position="76"/>
        <end position="87"/>
    </location>
</feature>
<feature type="compositionally biased region" description="Low complexity" evidence="1">
    <location>
        <begin position="38"/>
        <end position="52"/>
    </location>
</feature>
<gene>
    <name evidence="2" type="ORF">AXG93_2097s1060</name>
</gene>
<feature type="region of interest" description="Disordered" evidence="1">
    <location>
        <begin position="37"/>
        <end position="94"/>
    </location>
</feature>
<organism evidence="2 3">
    <name type="scientific">Marchantia polymorpha subsp. ruderalis</name>
    <dbReference type="NCBI Taxonomy" id="1480154"/>
    <lineage>
        <taxon>Eukaryota</taxon>
        <taxon>Viridiplantae</taxon>
        <taxon>Streptophyta</taxon>
        <taxon>Embryophyta</taxon>
        <taxon>Marchantiophyta</taxon>
        <taxon>Marchantiopsida</taxon>
        <taxon>Marchantiidae</taxon>
        <taxon>Marchantiales</taxon>
        <taxon>Marchantiaceae</taxon>
        <taxon>Marchantia</taxon>
    </lineage>
</organism>
<name>A0A176W150_MARPO</name>
<evidence type="ECO:0000313" key="3">
    <source>
        <dbReference type="Proteomes" id="UP000077202"/>
    </source>
</evidence>
<dbReference type="AlphaFoldDB" id="A0A176W150"/>
<feature type="compositionally biased region" description="Basic and acidic residues" evidence="1">
    <location>
        <begin position="53"/>
        <end position="64"/>
    </location>
</feature>
<dbReference type="EMBL" id="LVLJ01002100">
    <property type="protein sequence ID" value="OAE26798.1"/>
    <property type="molecule type" value="Genomic_DNA"/>
</dbReference>
<protein>
    <submittedName>
        <fullName evidence="2">Uncharacterized protein</fullName>
    </submittedName>
</protein>
<keyword evidence="3" id="KW-1185">Reference proteome</keyword>
<dbReference type="Proteomes" id="UP000077202">
    <property type="component" value="Unassembled WGS sequence"/>
</dbReference>
<reference evidence="2" key="1">
    <citation type="submission" date="2016-03" db="EMBL/GenBank/DDBJ databases">
        <title>Mechanisms controlling the formation of the plant cell surface in tip-growing cells are functionally conserved among land plants.</title>
        <authorList>
            <person name="Honkanen S."/>
            <person name="Jones V.A."/>
            <person name="Morieri G."/>
            <person name="Champion C."/>
            <person name="Hetherington A.J."/>
            <person name="Kelly S."/>
            <person name="Saint-Marcoux D."/>
            <person name="Proust H."/>
            <person name="Prescott H."/>
            <person name="Dolan L."/>
        </authorList>
    </citation>
    <scope>NUCLEOTIDE SEQUENCE [LARGE SCALE GENOMIC DNA]</scope>
    <source>
        <tissue evidence="2">Whole gametophyte</tissue>
    </source>
</reference>
<proteinExistence type="predicted"/>
<feature type="compositionally biased region" description="Basic and acidic residues" evidence="1">
    <location>
        <begin position="120"/>
        <end position="172"/>
    </location>
</feature>